<proteinExistence type="inferred from homology"/>
<dbReference type="EMBL" id="JAYKXN010000008">
    <property type="protein sequence ID" value="KAK7264655.1"/>
    <property type="molecule type" value="Genomic_DNA"/>
</dbReference>
<evidence type="ECO:0000256" key="3">
    <source>
        <dbReference type="ARBA" id="ARBA00022692"/>
    </source>
</evidence>
<feature type="transmembrane region" description="Helical" evidence="6">
    <location>
        <begin position="199"/>
        <end position="222"/>
    </location>
</feature>
<comment type="similarity">
    <text evidence="2 6">Belongs to the multi antimicrobial extrusion (MATE) (TC 2.A.66.1) family.</text>
</comment>
<evidence type="ECO:0000256" key="2">
    <source>
        <dbReference type="ARBA" id="ARBA00010199"/>
    </source>
</evidence>
<dbReference type="CDD" id="cd13132">
    <property type="entry name" value="MATE_eukaryotic"/>
    <property type="match status" value="1"/>
</dbReference>
<dbReference type="GO" id="GO:1990961">
    <property type="term" value="P:xenobiotic detoxification by transmembrane export across the plasma membrane"/>
    <property type="evidence" value="ECO:0007669"/>
    <property type="project" value="InterPro"/>
</dbReference>
<dbReference type="GO" id="GO:0015297">
    <property type="term" value="F:antiporter activity"/>
    <property type="evidence" value="ECO:0007669"/>
    <property type="project" value="InterPro"/>
</dbReference>
<comment type="subcellular location">
    <subcellularLocation>
        <location evidence="1">Membrane</location>
        <topology evidence="1">Multi-pass membrane protein</topology>
    </subcellularLocation>
</comment>
<evidence type="ECO:0000256" key="4">
    <source>
        <dbReference type="ARBA" id="ARBA00022989"/>
    </source>
</evidence>
<feature type="transmembrane region" description="Helical" evidence="6">
    <location>
        <begin position="354"/>
        <end position="374"/>
    </location>
</feature>
<evidence type="ECO:0000256" key="5">
    <source>
        <dbReference type="ARBA" id="ARBA00023136"/>
    </source>
</evidence>
<keyword evidence="5 6" id="KW-0472">Membrane</keyword>
<dbReference type="GO" id="GO:0016020">
    <property type="term" value="C:membrane"/>
    <property type="evidence" value="ECO:0007669"/>
    <property type="project" value="UniProtKB-SubCell"/>
</dbReference>
<reference evidence="7 8" key="1">
    <citation type="submission" date="2024-01" db="EMBL/GenBank/DDBJ databases">
        <title>The genomes of 5 underutilized Papilionoideae crops provide insights into root nodulation and disease resistance.</title>
        <authorList>
            <person name="Yuan L."/>
        </authorList>
    </citation>
    <scope>NUCLEOTIDE SEQUENCE [LARGE SCALE GENOMIC DNA]</scope>
    <source>
        <strain evidence="7">LY-2023</strain>
        <tissue evidence="7">Leaf</tissue>
    </source>
</reference>
<comment type="caution">
    <text evidence="6">Lacks conserved residue(s) required for the propagation of feature annotation.</text>
</comment>
<feature type="transmembrane region" description="Helical" evidence="6">
    <location>
        <begin position="102"/>
        <end position="123"/>
    </location>
</feature>
<dbReference type="InterPro" id="IPR045069">
    <property type="entry name" value="MATE_euk"/>
</dbReference>
<keyword evidence="4 6" id="KW-1133">Transmembrane helix</keyword>
<organism evidence="7 8">
    <name type="scientific">Clitoria ternatea</name>
    <name type="common">Butterfly pea</name>
    <dbReference type="NCBI Taxonomy" id="43366"/>
    <lineage>
        <taxon>Eukaryota</taxon>
        <taxon>Viridiplantae</taxon>
        <taxon>Streptophyta</taxon>
        <taxon>Embryophyta</taxon>
        <taxon>Tracheophyta</taxon>
        <taxon>Spermatophyta</taxon>
        <taxon>Magnoliopsida</taxon>
        <taxon>eudicotyledons</taxon>
        <taxon>Gunneridae</taxon>
        <taxon>Pentapetalae</taxon>
        <taxon>rosids</taxon>
        <taxon>fabids</taxon>
        <taxon>Fabales</taxon>
        <taxon>Fabaceae</taxon>
        <taxon>Papilionoideae</taxon>
        <taxon>50 kb inversion clade</taxon>
        <taxon>NPAAA clade</taxon>
        <taxon>indigoferoid/millettioid clade</taxon>
        <taxon>Phaseoleae</taxon>
        <taxon>Clitoria</taxon>
    </lineage>
</organism>
<evidence type="ECO:0000313" key="7">
    <source>
        <dbReference type="EMBL" id="KAK7264655.1"/>
    </source>
</evidence>
<evidence type="ECO:0000256" key="6">
    <source>
        <dbReference type="RuleBase" id="RU004914"/>
    </source>
</evidence>
<keyword evidence="8" id="KW-1185">Reference proteome</keyword>
<dbReference type="AlphaFoldDB" id="A0AAN9I5R4"/>
<feature type="transmembrane region" description="Helical" evidence="6">
    <location>
        <begin position="431"/>
        <end position="453"/>
    </location>
</feature>
<feature type="transmembrane region" description="Helical" evidence="6">
    <location>
        <begin position="62"/>
        <end position="82"/>
    </location>
</feature>
<keyword evidence="3 6" id="KW-0812">Transmembrane</keyword>
<dbReference type="Proteomes" id="UP001359559">
    <property type="component" value="Unassembled WGS sequence"/>
</dbReference>
<dbReference type="GO" id="GO:0042910">
    <property type="term" value="F:xenobiotic transmembrane transporter activity"/>
    <property type="evidence" value="ECO:0007669"/>
    <property type="project" value="InterPro"/>
</dbReference>
<evidence type="ECO:0000313" key="8">
    <source>
        <dbReference type="Proteomes" id="UP001359559"/>
    </source>
</evidence>
<dbReference type="InterPro" id="IPR002528">
    <property type="entry name" value="MATE_fam"/>
</dbReference>
<evidence type="ECO:0000256" key="1">
    <source>
        <dbReference type="ARBA" id="ARBA00004141"/>
    </source>
</evidence>
<protein>
    <recommendedName>
        <fullName evidence="6">Protein DETOXIFICATION</fullName>
    </recommendedName>
    <alternativeName>
        <fullName evidence="6">Multidrug and toxic compound extrusion protein</fullName>
    </alternativeName>
</protein>
<feature type="transmembrane region" description="Helical" evidence="6">
    <location>
        <begin position="171"/>
        <end position="193"/>
    </location>
</feature>
<name>A0AAN9I5R4_CLITE</name>
<dbReference type="Pfam" id="PF01554">
    <property type="entry name" value="MatE"/>
    <property type="match status" value="2"/>
</dbReference>
<gene>
    <name evidence="7" type="ORF">RJT34_32264</name>
</gene>
<feature type="transmembrane region" description="Helical" evidence="6">
    <location>
        <begin position="460"/>
        <end position="480"/>
    </location>
</feature>
<comment type="caution">
    <text evidence="7">The sequence shown here is derived from an EMBL/GenBank/DDBJ whole genome shotgun (WGS) entry which is preliminary data.</text>
</comment>
<dbReference type="PANTHER" id="PTHR11206">
    <property type="entry name" value="MULTIDRUG RESISTANCE PROTEIN"/>
    <property type="match status" value="1"/>
</dbReference>
<accession>A0AAN9I5R4</accession>
<sequence length="517" mass="56613">MLAEEKSQKTPLPFTEALDEVKRMTDLGLPIAAMSLVGYIKNMTLVVCMGRLGSLELAAGSLAIGFTNITGYSVLSGLAMGMEPLCSQAFGSRNFSLLSLTLQRTILMLLVFSLPISFLWLNLESFMLCLRQNPDIARVATLYCRFAIPDLIANSFLHPLRIYLRSKGTTWPLLWCTSLAILLHIPIIIFLTFKLHLGVKGIAISSSVANFTTLFFLLLYILRPRVPKETLHTPLIIPRTSSQYHSPTLYFKKISFSQTEFQDDVFSFASTMAKEWSALMKFSVQSCLAVCLEWWWYELMTILAGYLYNPRVALATAGIVIQTTSLMYTLPTALSASVSTRVGNELGAGQAERARLSSVVAIGLALASSILGLLGTTLGRENWGRVFTSDSEVLELSKVVLPIIGLCELANCPQTTSCGILRGSARPGVGAVINFCSFYLVGAPVAIVLAFFWRLGMVGLCYGLLAAQIACVVSILVVVYKTDWERESLKAKSLVGKTSSSCGTFAHDHQDFNTPIL</sequence>